<dbReference type="EMBL" id="KF669649">
    <property type="protein sequence ID" value="AGY47048.1"/>
    <property type="molecule type" value="Genomic_DNA"/>
</dbReference>
<evidence type="ECO:0000313" key="2">
    <source>
        <dbReference type="Proteomes" id="UP000017646"/>
    </source>
</evidence>
<proteinExistence type="predicted"/>
<evidence type="ECO:0000313" key="1">
    <source>
        <dbReference type="EMBL" id="AGY47048.1"/>
    </source>
</evidence>
<gene>
    <name evidence="1" type="ORF">CampHawk_170</name>
</gene>
<protein>
    <submittedName>
        <fullName evidence="1">Uncharacterized protein</fullName>
    </submittedName>
</protein>
<reference evidence="1 2" key="1">
    <citation type="journal article" date="2013" name="Genome Announc.">
        <title>Complete Genome of Bacillus subtilis Myophage CampHawk.</title>
        <authorList>
            <person name="Ritz M.P."/>
            <person name="Perl A.L."/>
            <person name="Colquhoun J.M."/>
            <person name="Chamakura K.R."/>
            <person name="Kuty Everett G.F."/>
        </authorList>
    </citation>
    <scope>NUCLEOTIDE SEQUENCE [LARGE SCALE GENOMIC DNA]</scope>
</reference>
<dbReference type="Proteomes" id="UP000017646">
    <property type="component" value="Segment"/>
</dbReference>
<name>U5PX79_9CAUD</name>
<dbReference type="RefSeq" id="YP_008770104.1">
    <property type="nucleotide sequence ID" value="NC_022761.1"/>
</dbReference>
<dbReference type="KEGG" id="vg:17526717"/>
<accession>U5PX79</accession>
<keyword evidence="2" id="KW-1185">Reference proteome</keyword>
<organism evidence="1 2">
    <name type="scientific">Bacillus phage CampHawk</name>
    <dbReference type="NCBI Taxonomy" id="1406783"/>
    <lineage>
        <taxon>Viruses</taxon>
        <taxon>Duplodnaviria</taxon>
        <taxon>Heunggongvirae</taxon>
        <taxon>Uroviricota</taxon>
        <taxon>Caudoviricetes</taxon>
        <taxon>Herelleviridae</taxon>
        <taxon>Spounavirinae</taxon>
        <taxon>Okubovirus</taxon>
        <taxon>Okubovirus camphawk</taxon>
    </lineage>
</organism>
<sequence>MKMVYTLESKHEGYSTWWELEDVGCSLWEISLKAIEKNLLQFRIRTWVEGIVVHERKYEGESSR</sequence>
<dbReference type="GeneID" id="17526717"/>